<dbReference type="EMBL" id="BARU01027753">
    <property type="protein sequence ID" value="GAH76106.1"/>
    <property type="molecule type" value="Genomic_DNA"/>
</dbReference>
<gene>
    <name evidence="1" type="ORF">S03H2_44389</name>
</gene>
<name>X1I128_9ZZZZ</name>
<comment type="caution">
    <text evidence="1">The sequence shown here is derived from an EMBL/GenBank/DDBJ whole genome shotgun (WGS) entry which is preliminary data.</text>
</comment>
<accession>X1I128</accession>
<feature type="non-terminal residue" evidence="1">
    <location>
        <position position="39"/>
    </location>
</feature>
<dbReference type="AlphaFoldDB" id="X1I128"/>
<organism evidence="1">
    <name type="scientific">marine sediment metagenome</name>
    <dbReference type="NCBI Taxonomy" id="412755"/>
    <lineage>
        <taxon>unclassified sequences</taxon>
        <taxon>metagenomes</taxon>
        <taxon>ecological metagenomes</taxon>
    </lineage>
</organism>
<evidence type="ECO:0000313" key="1">
    <source>
        <dbReference type="EMBL" id="GAH76106.1"/>
    </source>
</evidence>
<sequence>MKAKEESAYVKLARETIENYVKQGKIITPPLGLPEEKEM</sequence>
<reference evidence="1" key="1">
    <citation type="journal article" date="2014" name="Front. Microbiol.">
        <title>High frequency of phylogenetically diverse reductive dehalogenase-homologous genes in deep subseafloor sedimentary metagenomes.</title>
        <authorList>
            <person name="Kawai M."/>
            <person name="Futagami T."/>
            <person name="Toyoda A."/>
            <person name="Takaki Y."/>
            <person name="Nishi S."/>
            <person name="Hori S."/>
            <person name="Arai W."/>
            <person name="Tsubouchi T."/>
            <person name="Morono Y."/>
            <person name="Uchiyama I."/>
            <person name="Ito T."/>
            <person name="Fujiyama A."/>
            <person name="Inagaki F."/>
            <person name="Takami H."/>
        </authorList>
    </citation>
    <scope>NUCLEOTIDE SEQUENCE</scope>
    <source>
        <strain evidence="1">Expedition CK06-06</strain>
    </source>
</reference>
<protein>
    <submittedName>
        <fullName evidence="1">Uncharacterized protein</fullName>
    </submittedName>
</protein>
<proteinExistence type="predicted"/>